<dbReference type="PATRIC" id="fig|1429438.4.peg.559"/>
<evidence type="ECO:0008006" key="4">
    <source>
        <dbReference type="Google" id="ProtNLM"/>
    </source>
</evidence>
<evidence type="ECO:0000313" key="3">
    <source>
        <dbReference type="Proteomes" id="UP000019141"/>
    </source>
</evidence>
<reference evidence="2 3" key="1">
    <citation type="journal article" date="2014" name="Nature">
        <title>An environmental bacterial taxon with a large and distinct metabolic repertoire.</title>
        <authorList>
            <person name="Wilson M.C."/>
            <person name="Mori T."/>
            <person name="Ruckert C."/>
            <person name="Uria A.R."/>
            <person name="Helf M.J."/>
            <person name="Takada K."/>
            <person name="Gernert C."/>
            <person name="Steffens U.A."/>
            <person name="Heycke N."/>
            <person name="Schmitt S."/>
            <person name="Rinke C."/>
            <person name="Helfrich E.J."/>
            <person name="Brachmann A.O."/>
            <person name="Gurgui C."/>
            <person name="Wakimoto T."/>
            <person name="Kracht M."/>
            <person name="Crusemann M."/>
            <person name="Hentschel U."/>
            <person name="Abe I."/>
            <person name="Matsunaga S."/>
            <person name="Kalinowski J."/>
            <person name="Takeyama H."/>
            <person name="Piel J."/>
        </authorList>
    </citation>
    <scope>NUCLEOTIDE SEQUENCE [LARGE SCALE GENOMIC DNA]</scope>
    <source>
        <strain evidence="3">TSY1</strain>
    </source>
</reference>
<dbReference type="InterPro" id="IPR007712">
    <property type="entry name" value="RelE/ParE_toxin"/>
</dbReference>
<organism evidence="2 3">
    <name type="scientific">Entotheonella factor</name>
    <dbReference type="NCBI Taxonomy" id="1429438"/>
    <lineage>
        <taxon>Bacteria</taxon>
        <taxon>Pseudomonadati</taxon>
        <taxon>Nitrospinota/Tectimicrobiota group</taxon>
        <taxon>Candidatus Tectimicrobiota</taxon>
        <taxon>Candidatus Entotheonellia</taxon>
        <taxon>Candidatus Entotheonellales</taxon>
        <taxon>Candidatus Entotheonellaceae</taxon>
        <taxon>Candidatus Entotheonella</taxon>
    </lineage>
</organism>
<dbReference type="Pfam" id="PF05016">
    <property type="entry name" value="ParE_toxin"/>
    <property type="match status" value="1"/>
</dbReference>
<dbReference type="InterPro" id="IPR035093">
    <property type="entry name" value="RelE/ParE_toxin_dom_sf"/>
</dbReference>
<evidence type="ECO:0000256" key="1">
    <source>
        <dbReference type="ARBA" id="ARBA00022649"/>
    </source>
</evidence>
<name>W4LYV1_ENTF1</name>
<gene>
    <name evidence="2" type="ORF">ETSY1_01900</name>
</gene>
<keyword evidence="3" id="KW-1185">Reference proteome</keyword>
<dbReference type="HOGENOM" id="CLU_147162_3_2_7"/>
<protein>
    <recommendedName>
        <fullName evidence="4">Plasmid stabilization protein ParE</fullName>
    </recommendedName>
</protein>
<accession>W4LYV1</accession>
<proteinExistence type="predicted"/>
<dbReference type="Proteomes" id="UP000019141">
    <property type="component" value="Unassembled WGS sequence"/>
</dbReference>
<comment type="caution">
    <text evidence="2">The sequence shown here is derived from an EMBL/GenBank/DDBJ whole genome shotgun (WGS) entry which is preliminary data.</text>
</comment>
<keyword evidence="1" id="KW-1277">Toxin-antitoxin system</keyword>
<dbReference type="Gene3D" id="3.30.2310.20">
    <property type="entry name" value="RelE-like"/>
    <property type="match status" value="1"/>
</dbReference>
<dbReference type="AlphaFoldDB" id="W4LYV1"/>
<evidence type="ECO:0000313" key="2">
    <source>
        <dbReference type="EMBL" id="ETX02911.1"/>
    </source>
</evidence>
<sequence length="112" mass="13042">MSDEKLSGNMPSYELTPDAEADFEKIAEYTLREWGEAQQIRYAELLETGFECIAEGTAISRPVLKAFPHLYVSRCEHHYIFYLRSAQDAPPRIIAVLHERMDMIARIRRRLP</sequence>
<dbReference type="EMBL" id="AZHW01000096">
    <property type="protein sequence ID" value="ETX02911.1"/>
    <property type="molecule type" value="Genomic_DNA"/>
</dbReference>